<dbReference type="GO" id="GO:0002181">
    <property type="term" value="P:cytoplasmic translation"/>
    <property type="evidence" value="ECO:0007669"/>
    <property type="project" value="TreeGrafter"/>
</dbReference>
<feature type="region of interest" description="Disordered" evidence="6">
    <location>
        <begin position="221"/>
        <end position="242"/>
    </location>
</feature>
<dbReference type="SMART" id="SM01383">
    <property type="entry name" value="Ribosomal_L2"/>
    <property type="match status" value="1"/>
</dbReference>
<evidence type="ECO:0000256" key="1">
    <source>
        <dbReference type="ARBA" id="ARBA00005636"/>
    </source>
</evidence>
<dbReference type="NCBIfam" id="TIGR01171">
    <property type="entry name" value="rplB_bact"/>
    <property type="match status" value="1"/>
</dbReference>
<dbReference type="Pfam" id="PF03947">
    <property type="entry name" value="Ribosomal_L2_C"/>
    <property type="match status" value="1"/>
</dbReference>
<dbReference type="Gene3D" id="2.30.30.30">
    <property type="match status" value="1"/>
</dbReference>
<evidence type="ECO:0000256" key="6">
    <source>
        <dbReference type="SAM" id="MobiDB-lite"/>
    </source>
</evidence>
<feature type="domain" description="Large ribosomal subunit protein uL2 C-terminal" evidence="7">
    <location>
        <begin position="125"/>
        <end position="254"/>
    </location>
</feature>
<dbReference type="HAMAP" id="MF_01320_B">
    <property type="entry name" value="Ribosomal_uL2_B"/>
    <property type="match status" value="1"/>
</dbReference>
<dbReference type="GO" id="GO:0019843">
    <property type="term" value="F:rRNA binding"/>
    <property type="evidence" value="ECO:0007669"/>
    <property type="project" value="UniProtKB-UniRule"/>
</dbReference>
<dbReference type="GO" id="GO:0016740">
    <property type="term" value="F:transferase activity"/>
    <property type="evidence" value="ECO:0007669"/>
    <property type="project" value="InterPro"/>
</dbReference>
<dbReference type="PANTHER" id="PTHR13691">
    <property type="entry name" value="RIBOSOMAL PROTEIN L2"/>
    <property type="match status" value="1"/>
</dbReference>
<organism evidence="9 10">
    <name type="scientific">Candidatus Kuenenbacteria bacterium RIFCSPHIGHO2_02_FULL_39_13</name>
    <dbReference type="NCBI Taxonomy" id="1798561"/>
    <lineage>
        <taxon>Bacteria</taxon>
        <taxon>Candidatus Kueneniibacteriota</taxon>
    </lineage>
</organism>
<evidence type="ECO:0000256" key="3">
    <source>
        <dbReference type="ARBA" id="ARBA00023274"/>
    </source>
</evidence>
<keyword evidence="2 5" id="KW-0689">Ribosomal protein</keyword>
<evidence type="ECO:0000256" key="4">
    <source>
        <dbReference type="ARBA" id="ARBA00035242"/>
    </source>
</evidence>
<dbReference type="SMART" id="SM01382">
    <property type="entry name" value="Ribosomal_L2_C"/>
    <property type="match status" value="1"/>
</dbReference>
<evidence type="ECO:0000259" key="8">
    <source>
        <dbReference type="SMART" id="SM01383"/>
    </source>
</evidence>
<dbReference type="FunFam" id="2.30.30.30:FF:000001">
    <property type="entry name" value="50S ribosomal protein L2"/>
    <property type="match status" value="1"/>
</dbReference>
<feature type="domain" description="Large ribosomal subunit protein uL2 RNA-binding" evidence="8">
    <location>
        <begin position="42"/>
        <end position="118"/>
    </location>
</feature>
<keyword evidence="3 5" id="KW-0687">Ribonucleoprotein</keyword>
<dbReference type="AlphaFoldDB" id="A0A1F6FNV3"/>
<dbReference type="SUPFAM" id="SSF50104">
    <property type="entry name" value="Translation proteins SH3-like domain"/>
    <property type="match status" value="1"/>
</dbReference>
<evidence type="ECO:0000259" key="7">
    <source>
        <dbReference type="SMART" id="SM01382"/>
    </source>
</evidence>
<dbReference type="Gene3D" id="4.10.950.10">
    <property type="entry name" value="Ribosomal protein L2, domain 3"/>
    <property type="match status" value="1"/>
</dbReference>
<dbReference type="PANTHER" id="PTHR13691:SF5">
    <property type="entry name" value="LARGE RIBOSOMAL SUBUNIT PROTEIN UL2M"/>
    <property type="match status" value="1"/>
</dbReference>
<dbReference type="Proteomes" id="UP000179136">
    <property type="component" value="Unassembled WGS sequence"/>
</dbReference>
<dbReference type="FunFam" id="4.10.950.10:FF:000001">
    <property type="entry name" value="50S ribosomal protein L2"/>
    <property type="match status" value="1"/>
</dbReference>
<evidence type="ECO:0000313" key="9">
    <source>
        <dbReference type="EMBL" id="OGG87540.1"/>
    </source>
</evidence>
<reference evidence="9 10" key="1">
    <citation type="journal article" date="2016" name="Nat. Commun.">
        <title>Thousands of microbial genomes shed light on interconnected biogeochemical processes in an aquifer system.</title>
        <authorList>
            <person name="Anantharaman K."/>
            <person name="Brown C.T."/>
            <person name="Hug L.A."/>
            <person name="Sharon I."/>
            <person name="Castelle C.J."/>
            <person name="Probst A.J."/>
            <person name="Thomas B.C."/>
            <person name="Singh A."/>
            <person name="Wilkins M.J."/>
            <person name="Karaoz U."/>
            <person name="Brodie E.L."/>
            <person name="Williams K.H."/>
            <person name="Hubbard S.S."/>
            <person name="Banfield J.F."/>
        </authorList>
    </citation>
    <scope>NUCLEOTIDE SEQUENCE [LARGE SCALE GENOMIC DNA]</scope>
</reference>
<comment type="similarity">
    <text evidence="1 5">Belongs to the universal ribosomal protein uL2 family.</text>
</comment>
<dbReference type="STRING" id="1798561.A3B87_03570"/>
<comment type="subunit">
    <text evidence="5">Part of the 50S ribosomal subunit. Forms a bridge to the 30S subunit in the 70S ribosome.</text>
</comment>
<dbReference type="InterPro" id="IPR012340">
    <property type="entry name" value="NA-bd_OB-fold"/>
</dbReference>
<sequence>MPIIVYKPTTSARRRTSIVSFSDITKSEPEKKLTITRKTFAGRNKSGKITVRHRGGGAKRRIRLVDFKRLRFNQPAAVVAVEYDPNRSSRIALIQYEDGQLSYILTADGIKVGDKIVSSDEKVAIKIGNRMPLEFIPAGINVYNVELNPGQGGVMVRSAGASAIIQAVEGKFAQLKMPSGEIRLFKKECSATIGQVSNPDHRLVRIGKAGRQRHKGIRPTVRGKAMNPCDHPHGGGEGRHPIGMRYPKTKWGKHALGVKTRKKKKWSNKMIIQRSRKESN</sequence>
<dbReference type="Gene3D" id="2.40.50.140">
    <property type="entry name" value="Nucleic acid-binding proteins"/>
    <property type="match status" value="1"/>
</dbReference>
<dbReference type="InterPro" id="IPR014726">
    <property type="entry name" value="Ribosomal_uL2_dom3"/>
</dbReference>
<name>A0A1F6FNV3_9BACT</name>
<dbReference type="SUPFAM" id="SSF50249">
    <property type="entry name" value="Nucleic acid-binding proteins"/>
    <property type="match status" value="1"/>
</dbReference>
<dbReference type="InterPro" id="IPR022669">
    <property type="entry name" value="Ribosomal_uL2_C"/>
</dbReference>
<comment type="caution">
    <text evidence="9">The sequence shown here is derived from an EMBL/GenBank/DDBJ whole genome shotgun (WGS) entry which is preliminary data.</text>
</comment>
<proteinExistence type="inferred from homology"/>
<dbReference type="InterPro" id="IPR005880">
    <property type="entry name" value="Ribosomal_uL2_bac/org-type"/>
</dbReference>
<feature type="compositionally biased region" description="Basic and acidic residues" evidence="6">
    <location>
        <begin position="230"/>
        <end position="240"/>
    </location>
</feature>
<evidence type="ECO:0000313" key="10">
    <source>
        <dbReference type="Proteomes" id="UP000179136"/>
    </source>
</evidence>
<dbReference type="EMBL" id="MFMW01000008">
    <property type="protein sequence ID" value="OGG87540.1"/>
    <property type="molecule type" value="Genomic_DNA"/>
</dbReference>
<accession>A0A1F6FNV3</accession>
<evidence type="ECO:0000256" key="2">
    <source>
        <dbReference type="ARBA" id="ARBA00022980"/>
    </source>
</evidence>
<dbReference type="InterPro" id="IPR008991">
    <property type="entry name" value="Translation_prot_SH3-like_sf"/>
</dbReference>
<evidence type="ECO:0000256" key="5">
    <source>
        <dbReference type="HAMAP-Rule" id="MF_01320"/>
    </source>
</evidence>
<dbReference type="PIRSF" id="PIRSF002158">
    <property type="entry name" value="Ribosomal_L2"/>
    <property type="match status" value="1"/>
</dbReference>
<dbReference type="Pfam" id="PF00181">
    <property type="entry name" value="Ribosomal_L2_N"/>
    <property type="match status" value="1"/>
</dbReference>
<dbReference type="InterPro" id="IPR022666">
    <property type="entry name" value="Ribosomal_uL2_RNA-bd_dom"/>
</dbReference>
<dbReference type="InterPro" id="IPR002171">
    <property type="entry name" value="Ribosomal_uL2"/>
</dbReference>
<keyword evidence="5" id="KW-0699">rRNA-binding</keyword>
<dbReference type="InterPro" id="IPR014722">
    <property type="entry name" value="Rib_uL2_dom2"/>
</dbReference>
<dbReference type="GO" id="GO:0003735">
    <property type="term" value="F:structural constituent of ribosome"/>
    <property type="evidence" value="ECO:0007669"/>
    <property type="project" value="InterPro"/>
</dbReference>
<comment type="function">
    <text evidence="5">One of the primary rRNA binding proteins. Required for association of the 30S and 50S subunits to form the 70S ribosome, for tRNA binding and peptide bond formation. It has been suggested to have peptidyltransferase activity; this is somewhat controversial. Makes several contacts with the 16S rRNA in the 70S ribosome.</text>
</comment>
<keyword evidence="5" id="KW-0694">RNA-binding</keyword>
<protein>
    <recommendedName>
        <fullName evidence="4 5">Large ribosomal subunit protein uL2</fullName>
    </recommendedName>
</protein>
<dbReference type="GO" id="GO:0015934">
    <property type="term" value="C:large ribosomal subunit"/>
    <property type="evidence" value="ECO:0007669"/>
    <property type="project" value="InterPro"/>
</dbReference>
<gene>
    <name evidence="5" type="primary">rplB</name>
    <name evidence="9" type="ORF">A3B87_03570</name>
</gene>